<evidence type="ECO:0000313" key="2">
    <source>
        <dbReference type="EMBL" id="ORY10265.1"/>
    </source>
</evidence>
<dbReference type="OrthoDB" id="3775566at2759"/>
<reference evidence="2 3" key="1">
    <citation type="submission" date="2016-07" db="EMBL/GenBank/DDBJ databases">
        <title>Pervasive Adenine N6-methylation of Active Genes in Fungi.</title>
        <authorList>
            <consortium name="DOE Joint Genome Institute"/>
            <person name="Mondo S.J."/>
            <person name="Dannebaum R.O."/>
            <person name="Kuo R.C."/>
            <person name="Labutti K."/>
            <person name="Haridas S."/>
            <person name="Kuo A."/>
            <person name="Salamov A."/>
            <person name="Ahrendt S.R."/>
            <person name="Lipzen A."/>
            <person name="Sullivan W."/>
            <person name="Andreopoulos W.B."/>
            <person name="Clum A."/>
            <person name="Lindquist E."/>
            <person name="Daum C."/>
            <person name="Ramamoorthy G.K."/>
            <person name="Gryganskyi A."/>
            <person name="Culley D."/>
            <person name="Magnuson J.K."/>
            <person name="James T.Y."/>
            <person name="O'Malley M.A."/>
            <person name="Stajich J.E."/>
            <person name="Spatafora J.W."/>
            <person name="Visel A."/>
            <person name="Grigoriev I.V."/>
        </authorList>
    </citation>
    <scope>NUCLEOTIDE SEQUENCE [LARGE SCALE GENOMIC DNA]</scope>
    <source>
        <strain evidence="2 3">CBS 115471</strain>
    </source>
</reference>
<protein>
    <submittedName>
        <fullName evidence="2">Uncharacterized protein</fullName>
    </submittedName>
</protein>
<gene>
    <name evidence="2" type="ORF">BCR34DRAFT_485978</name>
</gene>
<dbReference type="EMBL" id="MCFA01000075">
    <property type="protein sequence ID" value="ORY10265.1"/>
    <property type="molecule type" value="Genomic_DNA"/>
</dbReference>
<proteinExistence type="predicted"/>
<evidence type="ECO:0000313" key="3">
    <source>
        <dbReference type="Proteomes" id="UP000193144"/>
    </source>
</evidence>
<dbReference type="AlphaFoldDB" id="A0A1Y1ZKB9"/>
<dbReference type="Proteomes" id="UP000193144">
    <property type="component" value="Unassembled WGS sequence"/>
</dbReference>
<name>A0A1Y1ZKB9_9PLEO</name>
<evidence type="ECO:0000256" key="1">
    <source>
        <dbReference type="SAM" id="SignalP"/>
    </source>
</evidence>
<organism evidence="2 3">
    <name type="scientific">Clohesyomyces aquaticus</name>
    <dbReference type="NCBI Taxonomy" id="1231657"/>
    <lineage>
        <taxon>Eukaryota</taxon>
        <taxon>Fungi</taxon>
        <taxon>Dikarya</taxon>
        <taxon>Ascomycota</taxon>
        <taxon>Pezizomycotina</taxon>
        <taxon>Dothideomycetes</taxon>
        <taxon>Pleosporomycetidae</taxon>
        <taxon>Pleosporales</taxon>
        <taxon>Lindgomycetaceae</taxon>
        <taxon>Clohesyomyces</taxon>
    </lineage>
</organism>
<comment type="caution">
    <text evidence="2">The sequence shown here is derived from an EMBL/GenBank/DDBJ whole genome shotgun (WGS) entry which is preliminary data.</text>
</comment>
<keyword evidence="3" id="KW-1185">Reference proteome</keyword>
<accession>A0A1Y1ZKB9</accession>
<keyword evidence="1" id="KW-0732">Signal</keyword>
<feature type="chain" id="PRO_5012011022" evidence="1">
    <location>
        <begin position="21"/>
        <end position="215"/>
    </location>
</feature>
<sequence length="215" mass="24210">MFGLFFLSTLSTFPIHLARAVSTPDDFSGIGQITVINSSDWRTADPKKDTVGCLDDHGQISLADCGTFARLKDYPWTLSSKIGNCSFTDKTMPTNNESWYGKSDHAWSCDPSYVAEIYDELYTIGGFPYTFLCWGDVACYYDAKTVPSKESPKSWLWQYRWGSQQRDITPGHTMIQLIWNKTGDLPKREDVVPAPGPRVFVNEKQTPLLQGQGIQ</sequence>
<feature type="signal peptide" evidence="1">
    <location>
        <begin position="1"/>
        <end position="20"/>
    </location>
</feature>